<feature type="compositionally biased region" description="Basic and acidic residues" evidence="1">
    <location>
        <begin position="66"/>
        <end position="76"/>
    </location>
</feature>
<dbReference type="EMBL" id="JAGGLL010000030">
    <property type="protein sequence ID" value="MBP2023480.1"/>
    <property type="molecule type" value="Genomic_DNA"/>
</dbReference>
<organism evidence="2 3">
    <name type="scientific">Clostridium punense</name>
    <dbReference type="NCBI Taxonomy" id="1054297"/>
    <lineage>
        <taxon>Bacteria</taxon>
        <taxon>Bacillati</taxon>
        <taxon>Bacillota</taxon>
        <taxon>Clostridia</taxon>
        <taxon>Eubacteriales</taxon>
        <taxon>Clostridiaceae</taxon>
        <taxon>Clostridium</taxon>
    </lineage>
</organism>
<gene>
    <name evidence="2" type="ORF">J2Z44_003317</name>
</gene>
<proteinExistence type="predicted"/>
<protein>
    <submittedName>
        <fullName evidence="2">RNase H-like nuclease (RuvC/YqgF family)</fullName>
    </submittedName>
</protein>
<reference evidence="2 3" key="1">
    <citation type="submission" date="2021-03" db="EMBL/GenBank/DDBJ databases">
        <title>Genomic Encyclopedia of Type Strains, Phase IV (KMG-IV): sequencing the most valuable type-strain genomes for metagenomic binning, comparative biology and taxonomic classification.</title>
        <authorList>
            <person name="Goeker M."/>
        </authorList>
    </citation>
    <scope>NUCLEOTIDE SEQUENCE [LARGE SCALE GENOMIC DNA]</scope>
    <source>
        <strain evidence="2 3">DSM 28650</strain>
    </source>
</reference>
<evidence type="ECO:0000313" key="3">
    <source>
        <dbReference type="Proteomes" id="UP001519308"/>
    </source>
</evidence>
<dbReference type="Proteomes" id="UP001519308">
    <property type="component" value="Unassembled WGS sequence"/>
</dbReference>
<dbReference type="RefSeq" id="WP_021284194.1">
    <property type="nucleotide sequence ID" value="NZ_JAGGLL010000030.1"/>
</dbReference>
<name>A0ABS4K6S0_9CLOT</name>
<sequence length="99" mass="11064">MINLKCFSTNQLIALSVLIGVTIAKNLTPNDQVTVANLIYIIGDVITFINGEIENQNSGDQESEEEKSNGKDSKEIEKLKKQVEELTYCVMKLKSEIED</sequence>
<evidence type="ECO:0000313" key="2">
    <source>
        <dbReference type="EMBL" id="MBP2023480.1"/>
    </source>
</evidence>
<evidence type="ECO:0000256" key="1">
    <source>
        <dbReference type="SAM" id="MobiDB-lite"/>
    </source>
</evidence>
<accession>A0ABS4K6S0</accession>
<comment type="caution">
    <text evidence="2">The sequence shown here is derived from an EMBL/GenBank/DDBJ whole genome shotgun (WGS) entry which is preliminary data.</text>
</comment>
<keyword evidence="3" id="KW-1185">Reference proteome</keyword>
<feature type="region of interest" description="Disordered" evidence="1">
    <location>
        <begin position="56"/>
        <end position="76"/>
    </location>
</feature>